<reference evidence="5" key="1">
    <citation type="submission" date="2016-03" db="EMBL/GenBank/DDBJ databases">
        <authorList>
            <person name="Devillers Hugo."/>
        </authorList>
    </citation>
    <scope>NUCLEOTIDE SEQUENCE [LARGE SCALE GENOMIC DNA]</scope>
</reference>
<evidence type="ECO:0000313" key="4">
    <source>
        <dbReference type="EMBL" id="SCV00981.1"/>
    </source>
</evidence>
<name>A0A1G4KA20_9SACH</name>
<organism evidence="4 5">
    <name type="scientific">Lachancea meyersii CBS 8951</name>
    <dbReference type="NCBI Taxonomy" id="1266667"/>
    <lineage>
        <taxon>Eukaryota</taxon>
        <taxon>Fungi</taxon>
        <taxon>Dikarya</taxon>
        <taxon>Ascomycota</taxon>
        <taxon>Saccharomycotina</taxon>
        <taxon>Saccharomycetes</taxon>
        <taxon>Saccharomycetales</taxon>
        <taxon>Saccharomycetaceae</taxon>
        <taxon>Lachancea</taxon>
    </lineage>
</organism>
<sequence>MRILSSPVKLVLLLFVTYLCSSGRIHTSNMAAYQRMFSNIEPTSVNLIIAHPDDEVMFFAPVLLQLDSMLHYRVVFRVFSLTNGGADGLGGTRARELKDSLHLLMHRKHPSVEVLNFVDGMDEEWDLLRTTRELESRVTDSVPAFITFDDRGISNHINHISCYKTVQSLKSIYTRGLYYRLLSKESVFQTYTAFVPALLHLYRPTESIVFVSSFKAYLLSFATMLNAHVSQMVWFRYGWWLFSYYVFANELEAF</sequence>
<dbReference type="SUPFAM" id="SSF102588">
    <property type="entry name" value="LmbE-like"/>
    <property type="match status" value="1"/>
</dbReference>
<protein>
    <recommendedName>
        <fullName evidence="2">N-acetylglucosaminylphosphatidylinositol deacetylase</fullName>
        <ecNumber evidence="2">3.5.1.89</ecNumber>
    </recommendedName>
</protein>
<dbReference type="InterPro" id="IPR003737">
    <property type="entry name" value="GlcNAc_PI_deacetylase-related"/>
</dbReference>
<evidence type="ECO:0000313" key="5">
    <source>
        <dbReference type="Proteomes" id="UP000191144"/>
    </source>
</evidence>
<keyword evidence="3" id="KW-0732">Signal</keyword>
<dbReference type="Pfam" id="PF02585">
    <property type="entry name" value="PIG-L"/>
    <property type="match status" value="1"/>
</dbReference>
<dbReference type="Proteomes" id="UP000191144">
    <property type="component" value="Chromosome G"/>
</dbReference>
<evidence type="ECO:0000256" key="1">
    <source>
        <dbReference type="ARBA" id="ARBA00006066"/>
    </source>
</evidence>
<feature type="signal peptide" evidence="3">
    <location>
        <begin position="1"/>
        <end position="22"/>
    </location>
</feature>
<dbReference type="PANTHER" id="PTHR12993">
    <property type="entry name" value="N-ACETYLGLUCOSAMINYL-PHOSPHATIDYLINOSITOL DE-N-ACETYLASE-RELATED"/>
    <property type="match status" value="1"/>
</dbReference>
<gene>
    <name evidence="4" type="ORF">LAME_0G13256G</name>
</gene>
<dbReference type="Gene3D" id="3.40.50.10320">
    <property type="entry name" value="LmbE-like"/>
    <property type="match status" value="1"/>
</dbReference>
<dbReference type="GO" id="GO:0000225">
    <property type="term" value="F:N-acetylglucosaminylphosphatidylinositol deacetylase activity"/>
    <property type="evidence" value="ECO:0007669"/>
    <property type="project" value="UniProtKB-EC"/>
</dbReference>
<dbReference type="EMBL" id="LT598484">
    <property type="protein sequence ID" value="SCV00981.1"/>
    <property type="molecule type" value="Genomic_DNA"/>
</dbReference>
<comment type="similarity">
    <text evidence="1">Belongs to the PIGL family.</text>
</comment>
<accession>A0A1G4KA20</accession>
<dbReference type="InterPro" id="IPR024078">
    <property type="entry name" value="LmbE-like_dom_sf"/>
</dbReference>
<dbReference type="GO" id="GO:0006506">
    <property type="term" value="P:GPI anchor biosynthetic process"/>
    <property type="evidence" value="ECO:0007669"/>
    <property type="project" value="UniProtKB-UniPathway"/>
</dbReference>
<dbReference type="EC" id="3.5.1.89" evidence="2"/>
<feature type="chain" id="PRO_5009236441" description="N-acetylglucosaminylphosphatidylinositol deacetylase" evidence="3">
    <location>
        <begin position="23"/>
        <end position="254"/>
    </location>
</feature>
<evidence type="ECO:0000256" key="3">
    <source>
        <dbReference type="SAM" id="SignalP"/>
    </source>
</evidence>
<dbReference type="GO" id="GO:0016020">
    <property type="term" value="C:membrane"/>
    <property type="evidence" value="ECO:0007669"/>
    <property type="project" value="GOC"/>
</dbReference>
<evidence type="ECO:0000256" key="2">
    <source>
        <dbReference type="ARBA" id="ARBA00012176"/>
    </source>
</evidence>
<dbReference type="UniPathway" id="UPA00196"/>
<dbReference type="OrthoDB" id="440160at2759"/>
<dbReference type="AlphaFoldDB" id="A0A1G4KA20"/>
<proteinExistence type="inferred from homology"/>
<dbReference type="GO" id="GO:0005783">
    <property type="term" value="C:endoplasmic reticulum"/>
    <property type="evidence" value="ECO:0007669"/>
    <property type="project" value="TreeGrafter"/>
</dbReference>
<keyword evidence="5" id="KW-1185">Reference proteome</keyword>
<dbReference type="PANTHER" id="PTHR12993:SF11">
    <property type="entry name" value="N-ACETYLGLUCOSAMINYL-PHOSPHATIDYLINOSITOL DE-N-ACETYLASE"/>
    <property type="match status" value="1"/>
</dbReference>